<dbReference type="PANTHER" id="PTHR30372">
    <property type="entry name" value="LIPID-A-DISACCHARIDE SYNTHASE"/>
    <property type="match status" value="1"/>
</dbReference>
<evidence type="ECO:0000256" key="2">
    <source>
        <dbReference type="ARBA" id="ARBA00007868"/>
    </source>
</evidence>
<keyword evidence="7 11" id="KW-0328">Glycosyltransferase</keyword>
<dbReference type="AlphaFoldDB" id="A0A839UIG6"/>
<evidence type="ECO:0000256" key="3">
    <source>
        <dbReference type="ARBA" id="ARBA00012687"/>
    </source>
</evidence>
<dbReference type="GO" id="GO:0009245">
    <property type="term" value="P:lipid A biosynthetic process"/>
    <property type="evidence" value="ECO:0007669"/>
    <property type="project" value="UniProtKB-UniRule"/>
</dbReference>
<evidence type="ECO:0000256" key="6">
    <source>
        <dbReference type="ARBA" id="ARBA00022556"/>
    </source>
</evidence>
<evidence type="ECO:0000313" key="13">
    <source>
        <dbReference type="Proteomes" id="UP000559987"/>
    </source>
</evidence>
<comment type="similarity">
    <text evidence="2 11">Belongs to the LpxB family.</text>
</comment>
<comment type="caution">
    <text evidence="12">The sequence shown here is derived from an EMBL/GenBank/DDBJ whole genome shotgun (WGS) entry which is preliminary data.</text>
</comment>
<reference evidence="12 13" key="1">
    <citation type="submission" date="2020-08" db="EMBL/GenBank/DDBJ databases">
        <title>Genomic Encyclopedia of Type Strains, Phase III (KMG-III): the genomes of soil and plant-associated and newly described type strains.</title>
        <authorList>
            <person name="Whitman W."/>
        </authorList>
    </citation>
    <scope>NUCLEOTIDE SEQUENCE [LARGE SCALE GENOMIC DNA]</scope>
    <source>
        <strain evidence="12 13">CECT 8571</strain>
    </source>
</reference>
<dbReference type="HAMAP" id="MF_00392">
    <property type="entry name" value="LpxB"/>
    <property type="match status" value="1"/>
</dbReference>
<dbReference type="PANTHER" id="PTHR30372:SF4">
    <property type="entry name" value="LIPID-A-DISACCHARIDE SYNTHASE, MITOCHONDRIAL-RELATED"/>
    <property type="match status" value="1"/>
</dbReference>
<proteinExistence type="inferred from homology"/>
<dbReference type="GO" id="GO:0008915">
    <property type="term" value="F:lipid-A-disaccharide synthase activity"/>
    <property type="evidence" value="ECO:0007669"/>
    <property type="project" value="UniProtKB-UniRule"/>
</dbReference>
<dbReference type="GO" id="GO:0016020">
    <property type="term" value="C:membrane"/>
    <property type="evidence" value="ECO:0007669"/>
    <property type="project" value="GOC"/>
</dbReference>
<comment type="catalytic activity">
    <reaction evidence="10 11">
        <text>a lipid X + a UDP-2-N,3-O-bis[(3R)-3-hydroxyacyl]-alpha-D-glucosamine = a lipid A disaccharide + UDP + H(+)</text>
        <dbReference type="Rhea" id="RHEA:67828"/>
        <dbReference type="ChEBI" id="CHEBI:15378"/>
        <dbReference type="ChEBI" id="CHEBI:58223"/>
        <dbReference type="ChEBI" id="CHEBI:137748"/>
        <dbReference type="ChEBI" id="CHEBI:176338"/>
        <dbReference type="ChEBI" id="CHEBI:176343"/>
        <dbReference type="EC" id="2.4.1.182"/>
    </reaction>
</comment>
<dbReference type="InterPro" id="IPR003835">
    <property type="entry name" value="Glyco_trans_19"/>
</dbReference>
<organism evidence="12 13">
    <name type="scientific">Simiduia aestuariiviva</name>
    <dbReference type="NCBI Taxonomy" id="1510459"/>
    <lineage>
        <taxon>Bacteria</taxon>
        <taxon>Pseudomonadati</taxon>
        <taxon>Pseudomonadota</taxon>
        <taxon>Gammaproteobacteria</taxon>
        <taxon>Cellvibrionales</taxon>
        <taxon>Cellvibrionaceae</taxon>
        <taxon>Simiduia</taxon>
    </lineage>
</organism>
<evidence type="ECO:0000256" key="1">
    <source>
        <dbReference type="ARBA" id="ARBA00002056"/>
    </source>
</evidence>
<evidence type="ECO:0000256" key="10">
    <source>
        <dbReference type="ARBA" id="ARBA00048975"/>
    </source>
</evidence>
<keyword evidence="13" id="KW-1185">Reference proteome</keyword>
<evidence type="ECO:0000313" key="12">
    <source>
        <dbReference type="EMBL" id="MBB3167864.1"/>
    </source>
</evidence>
<keyword evidence="9 11" id="KW-0443">Lipid metabolism</keyword>
<evidence type="ECO:0000256" key="8">
    <source>
        <dbReference type="ARBA" id="ARBA00022679"/>
    </source>
</evidence>
<comment type="function">
    <text evidence="1 11">Condensation of UDP-2,3-diacylglucosamine and 2,3-diacylglucosamine-1-phosphate to form lipid A disaccharide, a precursor of lipid A, a phosphorylated glycolipid that anchors the lipopolysaccharide to the outer membrane of the cell.</text>
</comment>
<sequence>MSQTYSVMISAGEASGDLHAANLVKALHQLAPNTRVKGMGSDLLREAGCDLLVDCADIAVVGLWEVVRHYGKIKKALNLLVDELKQSPPDLLILVDYQEFNFRLAEKAKAMGIKVLFYISPQVWAWRSHRVHTMAKKIDHMAVLFPFEEKFYENAGVPCTFVGHPLVDEVHPNRSAAECYERYQLEKGLPTVGLFPGSRKSEVARVLPILLASASELRKTKNDAQFILPLASTIQLTDIQPLLAQFPELQVRAIRDRSYNVMQVCDAIMTASGTATLEIALMGVPNTIVYKIAPLSYWILKRMVKIDNIGLENIVAEKQIVKEFIQGDAIPKHIADETLRLLDDTAYRNTMIGELNKVRGKLGKEGGSVNVAKLALSMIEGRS</sequence>
<name>A0A839UIG6_9GAMM</name>
<dbReference type="UniPathway" id="UPA00973"/>
<dbReference type="GO" id="GO:0005543">
    <property type="term" value="F:phospholipid binding"/>
    <property type="evidence" value="ECO:0007669"/>
    <property type="project" value="TreeGrafter"/>
</dbReference>
<evidence type="ECO:0000256" key="4">
    <source>
        <dbReference type="ARBA" id="ARBA00020902"/>
    </source>
</evidence>
<dbReference type="Pfam" id="PF02684">
    <property type="entry name" value="LpxB"/>
    <property type="match status" value="1"/>
</dbReference>
<keyword evidence="5 11" id="KW-0444">Lipid biosynthesis</keyword>
<protein>
    <recommendedName>
        <fullName evidence="4 11">Lipid-A-disaccharide synthase</fullName>
        <ecNumber evidence="3 11">2.4.1.182</ecNumber>
    </recommendedName>
</protein>
<keyword evidence="6 11" id="KW-0441">Lipid A biosynthesis</keyword>
<dbReference type="EC" id="2.4.1.182" evidence="3 11"/>
<evidence type="ECO:0000256" key="11">
    <source>
        <dbReference type="HAMAP-Rule" id="MF_00392"/>
    </source>
</evidence>
<evidence type="ECO:0000256" key="9">
    <source>
        <dbReference type="ARBA" id="ARBA00023098"/>
    </source>
</evidence>
<dbReference type="Proteomes" id="UP000559987">
    <property type="component" value="Unassembled WGS sequence"/>
</dbReference>
<dbReference type="SUPFAM" id="SSF53756">
    <property type="entry name" value="UDP-Glycosyltransferase/glycogen phosphorylase"/>
    <property type="match status" value="1"/>
</dbReference>
<comment type="pathway">
    <text evidence="11">Bacterial outer membrane biogenesis; LPS lipid A biosynthesis.</text>
</comment>
<dbReference type="RefSeq" id="WP_183908932.1">
    <property type="nucleotide sequence ID" value="NZ_JACHXZ010000001.1"/>
</dbReference>
<evidence type="ECO:0000256" key="5">
    <source>
        <dbReference type="ARBA" id="ARBA00022516"/>
    </source>
</evidence>
<evidence type="ECO:0000256" key="7">
    <source>
        <dbReference type="ARBA" id="ARBA00022676"/>
    </source>
</evidence>
<keyword evidence="8 11" id="KW-0808">Transferase</keyword>
<accession>A0A839UIG6</accession>
<dbReference type="EMBL" id="JACHXZ010000001">
    <property type="protein sequence ID" value="MBB3167864.1"/>
    <property type="molecule type" value="Genomic_DNA"/>
</dbReference>
<gene>
    <name evidence="11" type="primary">lpxB</name>
    <name evidence="12" type="ORF">FHS30_001040</name>
</gene>
<dbReference type="NCBIfam" id="TIGR00215">
    <property type="entry name" value="lpxB"/>
    <property type="match status" value="1"/>
</dbReference>